<dbReference type="PANTHER" id="PTHR28259">
    <property type="entry name" value="FLUORIDE EXPORT PROTEIN 1-RELATED"/>
    <property type="match status" value="1"/>
</dbReference>
<sequence length="649" mass="70797">MLGTLIRLGLDGLATFDGNVIYPLAWAQGVGCGIMGLALARKNEIISIYPPIYTFLTTGIAGSVTTFSSWMLESYLAFSNFYQYDRGGLHDLPGIVTPWHALSGRLELRRPSRSRVHTHPLQTVDGLGYSFSTFAISMACLHWGEHVSSVLPSLSTVRDVFGSDSTSSSPEPKVQPQTNGDQSSPESGSWDASTPPPATDPTPLASRHTPILDGIIISTAFIAYLIVLLVYFLSNPSFRHPAVFPLLLAPPGAILRFLLANLNPLDPFIDRFPLGTFLANMIATLVISGVFAAQRRPPTSGGPAVTCNALAPDSSQDDTTDISLPPIAHPDILRRILSFADKPALATCLRTHSIFFDIAGAQLYHTVGNWRDERPTSLTALTKGASIITSTSSDGSRPARTNFKSQLLGYVRILEIRDHPCCEEPDIQAACGQFTGLEVLRNMLGRIPNTASRYALAPCKRGGACPLREIHANKVVMGTLPELWPALAFRYRSALNHSHHRPGAGQHLGSECDGGRTVRILYAPEGHAPSVIDKVTDDFDNLLELGAEVYIMGDPDDHFKPGWFCTVSNRWYPEVNGLNYKIARKQTAWWDATRGFSSSSSTRGAPPLNLLRSRADYLKLGGNCGDLDDEMMDELREYEAAYLSSKEGR</sequence>
<feature type="transmembrane region" description="Helical" evidence="10">
    <location>
        <begin position="20"/>
        <end position="40"/>
    </location>
</feature>
<proteinExistence type="inferred from homology"/>
<gene>
    <name evidence="11" type="ORF">EHS25_008756</name>
</gene>
<comment type="similarity">
    <text evidence="7">Belongs to the fluoride channel Fluc/FEX (TC 1.A.43) family.</text>
</comment>
<evidence type="ECO:0000256" key="2">
    <source>
        <dbReference type="ARBA" id="ARBA00004651"/>
    </source>
</evidence>
<comment type="catalytic activity">
    <reaction evidence="8">
        <text>fluoride(in) = fluoride(out)</text>
        <dbReference type="Rhea" id="RHEA:76159"/>
        <dbReference type="ChEBI" id="CHEBI:17051"/>
    </reaction>
    <physiologicalReaction direction="left-to-right" evidence="8">
        <dbReference type="Rhea" id="RHEA:76160"/>
    </physiologicalReaction>
</comment>
<comment type="caution">
    <text evidence="11">The sequence shown here is derived from an EMBL/GenBank/DDBJ whole genome shotgun (WGS) entry which is preliminary data.</text>
</comment>
<comment type="subcellular location">
    <subcellularLocation>
        <location evidence="2">Cell membrane</location>
        <topology evidence="2">Multi-pass membrane protein</topology>
    </subcellularLocation>
</comment>
<evidence type="ECO:0000256" key="6">
    <source>
        <dbReference type="ARBA" id="ARBA00023136"/>
    </source>
</evidence>
<evidence type="ECO:0000256" key="8">
    <source>
        <dbReference type="ARBA" id="ARBA00035585"/>
    </source>
</evidence>
<keyword evidence="3" id="KW-1003">Cell membrane</keyword>
<keyword evidence="12" id="KW-1185">Reference proteome</keyword>
<dbReference type="STRING" id="1890683.A0A427YMS4"/>
<evidence type="ECO:0000256" key="9">
    <source>
        <dbReference type="SAM" id="MobiDB-lite"/>
    </source>
</evidence>
<feature type="transmembrane region" description="Helical" evidence="10">
    <location>
        <begin position="272"/>
        <end position="293"/>
    </location>
</feature>
<reference evidence="11 12" key="1">
    <citation type="submission" date="2018-11" db="EMBL/GenBank/DDBJ databases">
        <title>Genome sequence of Saitozyma podzolica DSM 27192.</title>
        <authorList>
            <person name="Aliyu H."/>
            <person name="Gorte O."/>
            <person name="Ochsenreither K."/>
        </authorList>
    </citation>
    <scope>NUCLEOTIDE SEQUENCE [LARGE SCALE GENOMIC DNA]</scope>
    <source>
        <strain evidence="11 12">DSM 27192</strain>
    </source>
</reference>
<evidence type="ECO:0000313" key="11">
    <source>
        <dbReference type="EMBL" id="RSH92341.1"/>
    </source>
</evidence>
<feature type="transmembrane region" description="Helical" evidence="10">
    <location>
        <begin position="242"/>
        <end position="260"/>
    </location>
</feature>
<dbReference type="InterPro" id="IPR003691">
    <property type="entry name" value="FluC"/>
</dbReference>
<comment type="function">
    <text evidence="1">Fluoride channel required for the rapid expulsion of cytoplasmic fluoride.</text>
</comment>
<evidence type="ECO:0000256" key="3">
    <source>
        <dbReference type="ARBA" id="ARBA00022475"/>
    </source>
</evidence>
<evidence type="ECO:0000256" key="4">
    <source>
        <dbReference type="ARBA" id="ARBA00022692"/>
    </source>
</evidence>
<dbReference type="Proteomes" id="UP000279259">
    <property type="component" value="Unassembled WGS sequence"/>
</dbReference>
<feature type="transmembrane region" description="Helical" evidence="10">
    <location>
        <begin position="52"/>
        <end position="72"/>
    </location>
</feature>
<keyword evidence="6 10" id="KW-0472">Membrane</keyword>
<dbReference type="PANTHER" id="PTHR28259:SF1">
    <property type="entry name" value="FLUORIDE EXPORT PROTEIN 1-RELATED"/>
    <property type="match status" value="1"/>
</dbReference>
<organism evidence="11 12">
    <name type="scientific">Saitozyma podzolica</name>
    <dbReference type="NCBI Taxonomy" id="1890683"/>
    <lineage>
        <taxon>Eukaryota</taxon>
        <taxon>Fungi</taxon>
        <taxon>Dikarya</taxon>
        <taxon>Basidiomycota</taxon>
        <taxon>Agaricomycotina</taxon>
        <taxon>Tremellomycetes</taxon>
        <taxon>Tremellales</taxon>
        <taxon>Trimorphomycetaceae</taxon>
        <taxon>Saitozyma</taxon>
    </lineage>
</organism>
<feature type="region of interest" description="Disordered" evidence="9">
    <location>
        <begin position="162"/>
        <end position="205"/>
    </location>
</feature>
<evidence type="ECO:0000256" key="1">
    <source>
        <dbReference type="ARBA" id="ARBA00002598"/>
    </source>
</evidence>
<evidence type="ECO:0000313" key="12">
    <source>
        <dbReference type="Proteomes" id="UP000279259"/>
    </source>
</evidence>
<dbReference type="AlphaFoldDB" id="A0A427YMS4"/>
<accession>A0A427YMS4</accession>
<protein>
    <submittedName>
        <fullName evidence="11">Uncharacterized protein</fullName>
    </submittedName>
</protein>
<dbReference type="EMBL" id="RSCD01000006">
    <property type="protein sequence ID" value="RSH92341.1"/>
    <property type="molecule type" value="Genomic_DNA"/>
</dbReference>
<dbReference type="GO" id="GO:0005886">
    <property type="term" value="C:plasma membrane"/>
    <property type="evidence" value="ECO:0007669"/>
    <property type="project" value="UniProtKB-SubCell"/>
</dbReference>
<dbReference type="Pfam" id="PF02537">
    <property type="entry name" value="CRCB"/>
    <property type="match status" value="1"/>
</dbReference>
<feature type="transmembrane region" description="Helical" evidence="10">
    <location>
        <begin position="211"/>
        <end position="233"/>
    </location>
</feature>
<name>A0A427YMS4_9TREE</name>
<evidence type="ECO:0000256" key="5">
    <source>
        <dbReference type="ARBA" id="ARBA00022989"/>
    </source>
</evidence>
<feature type="compositionally biased region" description="Polar residues" evidence="9">
    <location>
        <begin position="163"/>
        <end position="187"/>
    </location>
</feature>
<keyword evidence="4 10" id="KW-0812">Transmembrane</keyword>
<keyword evidence="5 10" id="KW-1133">Transmembrane helix</keyword>
<evidence type="ECO:0000256" key="10">
    <source>
        <dbReference type="SAM" id="Phobius"/>
    </source>
</evidence>
<dbReference type="OrthoDB" id="409792at2759"/>
<dbReference type="GO" id="GO:1903425">
    <property type="term" value="F:fluoride transmembrane transporter activity"/>
    <property type="evidence" value="ECO:0007669"/>
    <property type="project" value="TreeGrafter"/>
</dbReference>
<evidence type="ECO:0000256" key="7">
    <source>
        <dbReference type="ARBA" id="ARBA00035120"/>
    </source>
</evidence>